<reference evidence="1" key="1">
    <citation type="submission" date="2021-01" db="EMBL/GenBank/DDBJ databases">
        <title>Phytophthora aleatoria, a newly-described species from Pinus radiata is distinct from Phytophthora cactorum isolates based on comparative genomics.</title>
        <authorList>
            <person name="Mcdougal R."/>
            <person name="Panda P."/>
            <person name="Williams N."/>
            <person name="Studholme D.J."/>
        </authorList>
    </citation>
    <scope>NUCLEOTIDE SEQUENCE</scope>
    <source>
        <strain evidence="1">NZFS 3830</strain>
    </source>
</reference>
<comment type="caution">
    <text evidence="1">The sequence shown here is derived from an EMBL/GenBank/DDBJ whole genome shotgun (WGS) entry which is preliminary data.</text>
</comment>
<evidence type="ECO:0000313" key="1">
    <source>
        <dbReference type="EMBL" id="KAG6954632.1"/>
    </source>
</evidence>
<evidence type="ECO:0000313" key="2">
    <source>
        <dbReference type="Proteomes" id="UP000688947"/>
    </source>
</evidence>
<protein>
    <submittedName>
        <fullName evidence="1">Uncharacterized protein</fullName>
    </submittedName>
</protein>
<sequence length="250" mass="27757">MDTGKVTSAMSSVLRVRERECVKFRATLMGIFSERVGSCEQPVMQFKESSEMTCLEEGIYRRSSAKMAQNPAVLPVKPPFQRPFCLPPSLLASPVLAPVLRVAEHDNTWTAKTRTSTNYDVSTRISSAPIPSQASPAGDPEINVTRRGDAVFSRRAKINRPRLVVSNQTAGQMHENARRWRDLNREVQLAEITKAMASFGITPSDPGYPATYESANGPVHLLNRPFQRALSELARRSASLLPEFADLVRE</sequence>
<name>A0A8T1U685_9STRA</name>
<dbReference type="Proteomes" id="UP000688947">
    <property type="component" value="Unassembled WGS sequence"/>
</dbReference>
<dbReference type="AlphaFoldDB" id="A0A8T1U685"/>
<gene>
    <name evidence="1" type="ORF">JG687_00011704</name>
</gene>
<organism evidence="1 2">
    <name type="scientific">Phytophthora cactorum</name>
    <dbReference type="NCBI Taxonomy" id="29920"/>
    <lineage>
        <taxon>Eukaryota</taxon>
        <taxon>Sar</taxon>
        <taxon>Stramenopiles</taxon>
        <taxon>Oomycota</taxon>
        <taxon>Peronosporomycetes</taxon>
        <taxon>Peronosporales</taxon>
        <taxon>Peronosporaceae</taxon>
        <taxon>Phytophthora</taxon>
    </lineage>
</organism>
<accession>A0A8T1U685</accession>
<proteinExistence type="predicted"/>
<dbReference type="VEuPathDB" id="FungiDB:PC110_g18118"/>
<dbReference type="EMBL" id="JAENGZ010000731">
    <property type="protein sequence ID" value="KAG6954632.1"/>
    <property type="molecule type" value="Genomic_DNA"/>
</dbReference>